<sequence length="677" mass="75255">MRGFSTASLAVLFLTRGASSSPLVTGSDILFFKPLDVTTDSVHNVHVSYGDDTFEGKVQVVHGDCHMRSYGEAHHEVASTWMERSNRPRRLIWIVPENAVHGSCLHAYSGSTLIGRSAPITIRQNRRKREEISKVADVMGPWFDGVAYMQAKQNNASFVSATKSKKIAIVGGGMSGLMTSHLLDSVGIHDWHITESSQRIGGRIRTKYLAGSTPEQYQYQEMGPMRFPVSVKYADTNETLDIQDHKMVFQLGDVLNQMNGGNDTKLAVNFIPWIQSSPNVPADSNGYRLPNGRIPSAAQIRANASLVLPAAPSPDEEAEATAEAALEEFEGVTPQLLRNISTNMYKAHKEAVENGMFHWSEAAYLRYALNVSADLVDYMVGSDDSPMWAYDTVYFSATTWRTIDKGLESLPRAFLPHVQDRLTLGRKITGLKYDNDTGRVALQWREDPFAMEPESEEYDYAVVSVPFSKVRLWSLPNYSSLLSRAISSMNYEQSCKVALHYKTRFWEKLTPPIIGGCGAVDIPGVGSVCYPAYKINSTGPGVILASYLSGTLARSVAALSTADHVAFIQRAMVEVHGEVAAQQFTGEYYRQCWETDEHQAGAWASPTVGQQELYLPAYYRTEYNTIFMGEHTSYTHAWIFSALDSAVRGTTQLLLDMGLVDEAKQIVETWMGRWIHV</sequence>
<evidence type="ECO:0000256" key="1">
    <source>
        <dbReference type="SAM" id="SignalP"/>
    </source>
</evidence>
<protein>
    <submittedName>
        <fullName evidence="3">L-amino-acid oxidase</fullName>
    </submittedName>
</protein>
<dbReference type="InterPro" id="IPR036188">
    <property type="entry name" value="FAD/NAD-bd_sf"/>
</dbReference>
<dbReference type="InterPro" id="IPR002937">
    <property type="entry name" value="Amino_oxidase"/>
</dbReference>
<feature type="signal peptide" evidence="1">
    <location>
        <begin position="1"/>
        <end position="20"/>
    </location>
</feature>
<feature type="domain" description="Amine oxidase" evidence="2">
    <location>
        <begin position="174"/>
        <end position="649"/>
    </location>
</feature>
<dbReference type="SUPFAM" id="SSF51905">
    <property type="entry name" value="FAD/NAD(P)-binding domain"/>
    <property type="match status" value="1"/>
</dbReference>
<dbReference type="PANTHER" id="PTHR10742">
    <property type="entry name" value="FLAVIN MONOAMINE OXIDASE"/>
    <property type="match status" value="1"/>
</dbReference>
<dbReference type="AlphaFoldDB" id="A0A6A5ZX36"/>
<feature type="chain" id="PRO_5025485187" evidence="1">
    <location>
        <begin position="21"/>
        <end position="677"/>
    </location>
</feature>
<evidence type="ECO:0000313" key="4">
    <source>
        <dbReference type="Proteomes" id="UP000799771"/>
    </source>
</evidence>
<evidence type="ECO:0000259" key="2">
    <source>
        <dbReference type="Pfam" id="PF01593"/>
    </source>
</evidence>
<name>A0A6A5ZX36_9PLEO</name>
<organism evidence="3 4">
    <name type="scientific">Dothidotthia symphoricarpi CBS 119687</name>
    <dbReference type="NCBI Taxonomy" id="1392245"/>
    <lineage>
        <taxon>Eukaryota</taxon>
        <taxon>Fungi</taxon>
        <taxon>Dikarya</taxon>
        <taxon>Ascomycota</taxon>
        <taxon>Pezizomycotina</taxon>
        <taxon>Dothideomycetes</taxon>
        <taxon>Pleosporomycetidae</taxon>
        <taxon>Pleosporales</taxon>
        <taxon>Dothidotthiaceae</taxon>
        <taxon>Dothidotthia</taxon>
    </lineage>
</organism>
<dbReference type="InterPro" id="IPR050281">
    <property type="entry name" value="Flavin_monoamine_oxidase"/>
</dbReference>
<reference evidence="3" key="1">
    <citation type="journal article" date="2020" name="Stud. Mycol.">
        <title>101 Dothideomycetes genomes: a test case for predicting lifestyles and emergence of pathogens.</title>
        <authorList>
            <person name="Haridas S."/>
            <person name="Albert R."/>
            <person name="Binder M."/>
            <person name="Bloem J."/>
            <person name="Labutti K."/>
            <person name="Salamov A."/>
            <person name="Andreopoulos B."/>
            <person name="Baker S."/>
            <person name="Barry K."/>
            <person name="Bills G."/>
            <person name="Bluhm B."/>
            <person name="Cannon C."/>
            <person name="Castanera R."/>
            <person name="Culley D."/>
            <person name="Daum C."/>
            <person name="Ezra D."/>
            <person name="Gonzalez J."/>
            <person name="Henrissat B."/>
            <person name="Kuo A."/>
            <person name="Liang C."/>
            <person name="Lipzen A."/>
            <person name="Lutzoni F."/>
            <person name="Magnuson J."/>
            <person name="Mondo S."/>
            <person name="Nolan M."/>
            <person name="Ohm R."/>
            <person name="Pangilinan J."/>
            <person name="Park H.-J."/>
            <person name="Ramirez L."/>
            <person name="Alfaro M."/>
            <person name="Sun H."/>
            <person name="Tritt A."/>
            <person name="Yoshinaga Y."/>
            <person name="Zwiers L.-H."/>
            <person name="Turgeon B."/>
            <person name="Goodwin S."/>
            <person name="Spatafora J."/>
            <person name="Crous P."/>
            <person name="Grigoriev I."/>
        </authorList>
    </citation>
    <scope>NUCLEOTIDE SEQUENCE</scope>
    <source>
        <strain evidence="3">CBS 119687</strain>
    </source>
</reference>
<accession>A0A6A5ZX36</accession>
<dbReference type="EMBL" id="ML977521">
    <property type="protein sequence ID" value="KAF2124099.1"/>
    <property type="molecule type" value="Genomic_DNA"/>
</dbReference>
<keyword evidence="1" id="KW-0732">Signal</keyword>
<dbReference type="OrthoDB" id="7777654at2759"/>
<dbReference type="SUPFAM" id="SSF54373">
    <property type="entry name" value="FAD-linked reductases, C-terminal domain"/>
    <property type="match status" value="1"/>
</dbReference>
<dbReference type="PANTHER" id="PTHR10742:SF382">
    <property type="entry name" value="AMINE OXIDASE DOMAIN-CONTAINING PROTEIN"/>
    <property type="match status" value="1"/>
</dbReference>
<dbReference type="Pfam" id="PF01593">
    <property type="entry name" value="Amino_oxidase"/>
    <property type="match status" value="1"/>
</dbReference>
<evidence type="ECO:0000313" key="3">
    <source>
        <dbReference type="EMBL" id="KAF2124099.1"/>
    </source>
</evidence>
<dbReference type="Gene3D" id="3.90.660.10">
    <property type="match status" value="1"/>
</dbReference>
<proteinExistence type="predicted"/>
<gene>
    <name evidence="3" type="ORF">P153DRAFT_303307</name>
</gene>
<dbReference type="Gene3D" id="1.20.1440.240">
    <property type="match status" value="1"/>
</dbReference>
<dbReference type="GeneID" id="54404937"/>
<dbReference type="GO" id="GO:0009063">
    <property type="term" value="P:amino acid catabolic process"/>
    <property type="evidence" value="ECO:0007669"/>
    <property type="project" value="TreeGrafter"/>
</dbReference>
<dbReference type="GO" id="GO:0001716">
    <property type="term" value="F:L-amino-acid oxidase activity"/>
    <property type="evidence" value="ECO:0007669"/>
    <property type="project" value="TreeGrafter"/>
</dbReference>
<dbReference type="Proteomes" id="UP000799771">
    <property type="component" value="Unassembled WGS sequence"/>
</dbReference>
<keyword evidence="4" id="KW-1185">Reference proteome</keyword>
<dbReference type="Gene3D" id="3.50.50.60">
    <property type="entry name" value="FAD/NAD(P)-binding domain"/>
    <property type="match status" value="1"/>
</dbReference>
<dbReference type="RefSeq" id="XP_033518492.1">
    <property type="nucleotide sequence ID" value="XM_033664505.1"/>
</dbReference>